<protein>
    <submittedName>
        <fullName evidence="1">Uncharacterized protein</fullName>
    </submittedName>
</protein>
<evidence type="ECO:0000313" key="1">
    <source>
        <dbReference type="EMBL" id="KKL55997.1"/>
    </source>
</evidence>
<reference evidence="1" key="1">
    <citation type="journal article" date="2015" name="Nature">
        <title>Complex archaea that bridge the gap between prokaryotes and eukaryotes.</title>
        <authorList>
            <person name="Spang A."/>
            <person name="Saw J.H."/>
            <person name="Jorgensen S.L."/>
            <person name="Zaremba-Niedzwiedzka K."/>
            <person name="Martijn J."/>
            <person name="Lind A.E."/>
            <person name="van Eijk R."/>
            <person name="Schleper C."/>
            <person name="Guy L."/>
            <person name="Ettema T.J."/>
        </authorList>
    </citation>
    <scope>NUCLEOTIDE SEQUENCE</scope>
</reference>
<proteinExistence type="predicted"/>
<gene>
    <name evidence="1" type="ORF">LCGC14_2249810</name>
</gene>
<comment type="caution">
    <text evidence="1">The sequence shown here is derived from an EMBL/GenBank/DDBJ whole genome shotgun (WGS) entry which is preliminary data.</text>
</comment>
<sequence length="90" mass="10425">MSDDIKDLLDFGSIDVFYVVWQVHGKTYYLSDMSSDLRHINWTKNRRKAFYLYTEKEARKHANLIKKTRKGVGVATGEIGVVDDRLDVSV</sequence>
<dbReference type="AlphaFoldDB" id="A0A0F9FXX4"/>
<organism evidence="1">
    <name type="scientific">marine sediment metagenome</name>
    <dbReference type="NCBI Taxonomy" id="412755"/>
    <lineage>
        <taxon>unclassified sequences</taxon>
        <taxon>metagenomes</taxon>
        <taxon>ecological metagenomes</taxon>
    </lineage>
</organism>
<dbReference type="EMBL" id="LAZR01030642">
    <property type="protein sequence ID" value="KKL55997.1"/>
    <property type="molecule type" value="Genomic_DNA"/>
</dbReference>
<name>A0A0F9FXX4_9ZZZZ</name>
<accession>A0A0F9FXX4</accession>